<organism evidence="2 3">
    <name type="scientific">Ophiocordyceps camponoti-rufipedis</name>
    <dbReference type="NCBI Taxonomy" id="2004952"/>
    <lineage>
        <taxon>Eukaryota</taxon>
        <taxon>Fungi</taxon>
        <taxon>Dikarya</taxon>
        <taxon>Ascomycota</taxon>
        <taxon>Pezizomycotina</taxon>
        <taxon>Sordariomycetes</taxon>
        <taxon>Hypocreomycetidae</taxon>
        <taxon>Hypocreales</taxon>
        <taxon>Ophiocordycipitaceae</taxon>
        <taxon>Ophiocordyceps</taxon>
    </lineage>
</organism>
<dbReference type="OrthoDB" id="508204at2759"/>
<dbReference type="GO" id="GO:0004851">
    <property type="term" value="F:uroporphyrin-III C-methyltransferase activity"/>
    <property type="evidence" value="ECO:0007669"/>
    <property type="project" value="TreeGrafter"/>
</dbReference>
<comment type="caution">
    <text evidence="2">The sequence shown here is derived from an EMBL/GenBank/DDBJ whole genome shotgun (WGS) entry which is preliminary data.</text>
</comment>
<sequence>MALHRIHPLVQDLLSAAWPPDTPAAVIERASCPDQRVIRSQLRHVPDALAHHAARPPGLLVVGRACDALCDAVPEDGRYPWRVEDDGFRDLDDFVDYVRPAFGDDGERQHDEQHNVQHNGALNNPPVGSE</sequence>
<dbReference type="GO" id="GO:0019354">
    <property type="term" value="P:siroheme biosynthetic process"/>
    <property type="evidence" value="ECO:0007669"/>
    <property type="project" value="TreeGrafter"/>
</dbReference>
<dbReference type="EMBL" id="NJES01000914">
    <property type="protein sequence ID" value="PHH68652.1"/>
    <property type="molecule type" value="Genomic_DNA"/>
</dbReference>
<dbReference type="InterPro" id="IPR014776">
    <property type="entry name" value="4pyrrole_Mease_sub2"/>
</dbReference>
<reference evidence="2 3" key="1">
    <citation type="submission" date="2017-06" db="EMBL/GenBank/DDBJ databases">
        <title>Ant-infecting Ophiocordyceps genomes reveal a high diversity of potential behavioral manipulation genes and a possible major role for enterotoxins.</title>
        <authorList>
            <person name="De Bekker C."/>
            <person name="Evans H.C."/>
            <person name="Brachmann A."/>
            <person name="Hughes D.P."/>
        </authorList>
    </citation>
    <scope>NUCLEOTIDE SEQUENCE [LARGE SCALE GENOMIC DNA]</scope>
    <source>
        <strain evidence="2 3">Map16</strain>
    </source>
</reference>
<dbReference type="Proteomes" id="UP000226431">
    <property type="component" value="Unassembled WGS sequence"/>
</dbReference>
<accession>A0A2C5YMW5</accession>
<dbReference type="PANTHER" id="PTHR45790:SF6">
    <property type="entry name" value="UROPORPHYRINOGEN-III C-METHYLTRANSFERASE"/>
    <property type="match status" value="1"/>
</dbReference>
<dbReference type="PANTHER" id="PTHR45790">
    <property type="entry name" value="SIROHEME SYNTHASE-RELATED"/>
    <property type="match status" value="1"/>
</dbReference>
<evidence type="ECO:0000313" key="2">
    <source>
        <dbReference type="EMBL" id="PHH68652.1"/>
    </source>
</evidence>
<dbReference type="InterPro" id="IPR050161">
    <property type="entry name" value="Siro_Cobalamin_biosynth"/>
</dbReference>
<dbReference type="AlphaFoldDB" id="A0A2C5YMW5"/>
<protein>
    <submittedName>
        <fullName evidence="2">Uncharacterized protein</fullName>
    </submittedName>
</protein>
<evidence type="ECO:0000256" key="1">
    <source>
        <dbReference type="SAM" id="MobiDB-lite"/>
    </source>
</evidence>
<gene>
    <name evidence="2" type="ORF">CDD80_7369</name>
</gene>
<name>A0A2C5YMW5_9HYPO</name>
<keyword evidence="3" id="KW-1185">Reference proteome</keyword>
<feature type="compositionally biased region" description="Basic and acidic residues" evidence="1">
    <location>
        <begin position="105"/>
        <end position="115"/>
    </location>
</feature>
<proteinExistence type="predicted"/>
<feature type="region of interest" description="Disordered" evidence="1">
    <location>
        <begin position="100"/>
        <end position="130"/>
    </location>
</feature>
<evidence type="ECO:0000313" key="3">
    <source>
        <dbReference type="Proteomes" id="UP000226431"/>
    </source>
</evidence>
<dbReference type="Gene3D" id="3.30.950.10">
    <property type="entry name" value="Methyltransferase, Cobalt-precorrin-4 Transmethylase, Domain 2"/>
    <property type="match status" value="1"/>
</dbReference>
<dbReference type="SUPFAM" id="SSF53790">
    <property type="entry name" value="Tetrapyrrole methylase"/>
    <property type="match status" value="1"/>
</dbReference>
<dbReference type="InterPro" id="IPR035996">
    <property type="entry name" value="4pyrrol_Methylase_sf"/>
</dbReference>
<dbReference type="STRING" id="2004952.A0A2C5YMW5"/>